<sequence length="297" mass="32761">MDAVKCQAFLKAAEQGSFTAAADSLSYSQSGITRMISSLEEELGFPLFIRQKKGVTLTEDGRLMLPLLRELVQAHQHAEELGAAIRGLVRGSLTLGCYFSVSSMWMPEILQQFAQDFPQVKVTMLEGGNKEIAKWLTEKSVDLCFCAKPGRGVDCDWIELYQDPLVAWLPSQHPKAAAASFAIKDLERESFIHTLPGQDTDQDRLIEQEGLKLQTRFSTKDGFTTYNMVEAGLGVSFNQRMIARKWSGRVAQVPLAPQRFVSLGLALPRSADPSPAAKRFIACVEEMVEELAGGTAL</sequence>
<proteinExistence type="inferred from homology"/>
<evidence type="ECO:0000259" key="5">
    <source>
        <dbReference type="PROSITE" id="PS50931"/>
    </source>
</evidence>
<keyword evidence="7" id="KW-1185">Reference proteome</keyword>
<dbReference type="SUPFAM" id="SSF46785">
    <property type="entry name" value="Winged helix' DNA-binding domain"/>
    <property type="match status" value="1"/>
</dbReference>
<dbReference type="Gene3D" id="1.10.10.10">
    <property type="entry name" value="Winged helix-like DNA-binding domain superfamily/Winged helix DNA-binding domain"/>
    <property type="match status" value="1"/>
</dbReference>
<dbReference type="InterPro" id="IPR005119">
    <property type="entry name" value="LysR_subst-bd"/>
</dbReference>
<dbReference type="Pfam" id="PF03466">
    <property type="entry name" value="LysR_substrate"/>
    <property type="match status" value="1"/>
</dbReference>
<dbReference type="PANTHER" id="PTHR30346">
    <property type="entry name" value="TRANSCRIPTIONAL DUAL REGULATOR HCAR-RELATED"/>
    <property type="match status" value="1"/>
</dbReference>
<comment type="similarity">
    <text evidence="1">Belongs to the LysR transcriptional regulatory family.</text>
</comment>
<evidence type="ECO:0000256" key="4">
    <source>
        <dbReference type="ARBA" id="ARBA00023163"/>
    </source>
</evidence>
<dbReference type="EMBL" id="QFAY01000041">
    <property type="protein sequence ID" value="MBP2622236.1"/>
    <property type="molecule type" value="Genomic_DNA"/>
</dbReference>
<dbReference type="CDD" id="cd05466">
    <property type="entry name" value="PBP2_LTTR_substrate"/>
    <property type="match status" value="1"/>
</dbReference>
<evidence type="ECO:0000256" key="1">
    <source>
        <dbReference type="ARBA" id="ARBA00009437"/>
    </source>
</evidence>
<dbReference type="InterPro" id="IPR000847">
    <property type="entry name" value="LysR_HTH_N"/>
</dbReference>
<dbReference type="PROSITE" id="PS50931">
    <property type="entry name" value="HTH_LYSR"/>
    <property type="match status" value="1"/>
</dbReference>
<evidence type="ECO:0000313" key="7">
    <source>
        <dbReference type="Proteomes" id="UP001519349"/>
    </source>
</evidence>
<dbReference type="PRINTS" id="PR00039">
    <property type="entry name" value="HTHLYSR"/>
</dbReference>
<accession>A0ABS5B0N7</accession>
<keyword evidence="2" id="KW-0805">Transcription regulation</keyword>
<dbReference type="Pfam" id="PF00126">
    <property type="entry name" value="HTH_1"/>
    <property type="match status" value="1"/>
</dbReference>
<feature type="domain" description="HTH lysR-type" evidence="5">
    <location>
        <begin position="1"/>
        <end position="58"/>
    </location>
</feature>
<organism evidence="6 7">
    <name type="scientific">Streptococcus panodentis</name>
    <dbReference type="NCBI Taxonomy" id="1581472"/>
    <lineage>
        <taxon>Bacteria</taxon>
        <taxon>Bacillati</taxon>
        <taxon>Bacillota</taxon>
        <taxon>Bacilli</taxon>
        <taxon>Lactobacillales</taxon>
        <taxon>Streptococcaceae</taxon>
        <taxon>Streptococcus</taxon>
    </lineage>
</organism>
<dbReference type="InterPro" id="IPR036388">
    <property type="entry name" value="WH-like_DNA-bd_sf"/>
</dbReference>
<keyword evidence="4" id="KW-0804">Transcription</keyword>
<comment type="caution">
    <text evidence="6">The sequence shown here is derived from an EMBL/GenBank/DDBJ whole genome shotgun (WGS) entry which is preliminary data.</text>
</comment>
<dbReference type="Gene3D" id="3.40.190.290">
    <property type="match status" value="1"/>
</dbReference>
<gene>
    <name evidence="6" type="ORF">DHL47_13100</name>
</gene>
<name>A0ABS5B0N7_9STRE</name>
<evidence type="ECO:0000313" key="6">
    <source>
        <dbReference type="EMBL" id="MBP2622236.1"/>
    </source>
</evidence>
<reference evidence="6 7" key="1">
    <citation type="submission" date="2018-05" db="EMBL/GenBank/DDBJ databases">
        <title>Draft genome sequence of Streptococcus panodentis CCUG 70867T.</title>
        <authorList>
            <person name="Salva-Serra F."/>
            <person name="Mendez V."/>
            <person name="Jaen-Luchoro D."/>
            <person name="Gonzales-Siles L."/>
            <person name="Karlsson R."/>
            <person name="Engstrom-Jakobsson H."/>
            <person name="Busquets A."/>
            <person name="Gomila M."/>
            <person name="Pineiro-Iglesias B."/>
            <person name="Bennasar-Figueras A."/>
            <person name="Seeger M."/>
            <person name="Moore E."/>
        </authorList>
    </citation>
    <scope>NUCLEOTIDE SEQUENCE [LARGE SCALE GENOMIC DNA]</scope>
    <source>
        <strain evidence="6 7">CCUG 70867</strain>
    </source>
</reference>
<dbReference type="SUPFAM" id="SSF53850">
    <property type="entry name" value="Periplasmic binding protein-like II"/>
    <property type="match status" value="1"/>
</dbReference>
<evidence type="ECO:0000256" key="3">
    <source>
        <dbReference type="ARBA" id="ARBA00023125"/>
    </source>
</evidence>
<dbReference type="InterPro" id="IPR036390">
    <property type="entry name" value="WH_DNA-bd_sf"/>
</dbReference>
<dbReference type="Proteomes" id="UP001519349">
    <property type="component" value="Unassembled WGS sequence"/>
</dbReference>
<protein>
    <submittedName>
        <fullName evidence="6">LysR family transcriptional regulator</fullName>
    </submittedName>
</protein>
<evidence type="ECO:0000256" key="2">
    <source>
        <dbReference type="ARBA" id="ARBA00023015"/>
    </source>
</evidence>
<dbReference type="RefSeq" id="WP_128836844.1">
    <property type="nucleotide sequence ID" value="NZ_QFAY01000041.1"/>
</dbReference>
<keyword evidence="3" id="KW-0238">DNA-binding</keyword>
<dbReference type="PANTHER" id="PTHR30346:SF0">
    <property type="entry name" value="HCA OPERON TRANSCRIPTIONAL ACTIVATOR HCAR"/>
    <property type="match status" value="1"/>
</dbReference>